<sequence>MKFNKPATSIDDQIALLRRRGMVVNDEATARHYLGHISYYRLRAYWLPFEVPAADGDHALTPGTRFEDVLALYVFGRQLRLMVMDAVERVEVAIRAQWAHHMAMTYGAHGYLEQTHYGKVTRHAAAVADLTKEFKRSRDTFAEHYRAKYTSPKLPPVWMAAEVMSFGLLSKFLGDLKLRADRQAIARPFGLDEKVLTSFAHHMSHVRNICAHHGRLWNRRFTIRMAVPRSPARLAIALRGADDRYLHNTLVMLDHLLTIVAPDTEWRERLVDHLATCPLPAPAAMGFPADWQNRQAWRVG</sequence>
<evidence type="ECO:0000313" key="2">
    <source>
        <dbReference type="Proteomes" id="UP000509322"/>
    </source>
</evidence>
<organism evidence="1 2">
    <name type="scientific">Paracoccus pantotrophus</name>
    <name type="common">Thiosphaera pantotropha</name>
    <dbReference type="NCBI Taxonomy" id="82367"/>
    <lineage>
        <taxon>Bacteria</taxon>
        <taxon>Pseudomonadati</taxon>
        <taxon>Pseudomonadota</taxon>
        <taxon>Alphaproteobacteria</taxon>
        <taxon>Rhodobacterales</taxon>
        <taxon>Paracoccaceae</taxon>
        <taxon>Paracoccus</taxon>
    </lineage>
</organism>
<reference evidence="1 2" key="1">
    <citation type="submission" date="2020-07" db="EMBL/GenBank/DDBJ databases">
        <title>The complete genome of Paracoccus pantotrophus ACCC 10489.</title>
        <authorList>
            <person name="Si Y."/>
        </authorList>
    </citation>
    <scope>NUCLEOTIDE SEQUENCE [LARGE SCALE GENOMIC DNA]</scope>
    <source>
        <strain evidence="1 2">ACCC10489</strain>
    </source>
</reference>
<dbReference type="EMBL" id="CP058689">
    <property type="protein sequence ID" value="QLH12973.1"/>
    <property type="molecule type" value="Genomic_DNA"/>
</dbReference>
<evidence type="ECO:0000313" key="1">
    <source>
        <dbReference type="EMBL" id="QLH12973.1"/>
    </source>
</evidence>
<dbReference type="Proteomes" id="UP000509322">
    <property type="component" value="Chromosome 1"/>
</dbReference>
<gene>
    <name evidence="1" type="ORF">HYQ43_01290</name>
</gene>
<dbReference type="Pfam" id="PF07751">
    <property type="entry name" value="Abi_2"/>
    <property type="match status" value="1"/>
</dbReference>
<proteinExistence type="predicted"/>
<dbReference type="RefSeq" id="WP_179921271.1">
    <property type="nucleotide sequence ID" value="NZ_CP058689.1"/>
</dbReference>
<dbReference type="AlphaFoldDB" id="A0A7H9BPM2"/>
<accession>A0A7H9BPM2</accession>
<protein>
    <submittedName>
        <fullName evidence="1">Abi family protein</fullName>
    </submittedName>
</protein>
<dbReference type="InterPro" id="IPR011664">
    <property type="entry name" value="Abi_system_AbiD/AbiF-like"/>
</dbReference>
<name>A0A7H9BPM2_PARPN</name>